<keyword evidence="4" id="KW-0732">Signal</keyword>
<keyword evidence="5" id="KW-1133">Transmembrane helix</keyword>
<dbReference type="Pfam" id="PF20266">
    <property type="entry name" value="Mab-21_C"/>
    <property type="match status" value="1"/>
</dbReference>
<dbReference type="Proteomes" id="UP000621168">
    <property type="component" value="Unassembled WGS sequence"/>
</dbReference>
<evidence type="ECO:0000256" key="5">
    <source>
        <dbReference type="ARBA" id="ARBA00022989"/>
    </source>
</evidence>
<evidence type="ECO:0000256" key="6">
    <source>
        <dbReference type="ARBA" id="ARBA00023136"/>
    </source>
</evidence>
<evidence type="ECO:0000313" key="9">
    <source>
        <dbReference type="Proteomes" id="UP000621168"/>
    </source>
</evidence>
<dbReference type="InterPro" id="IPR024810">
    <property type="entry name" value="MAB21L/cGLR"/>
</dbReference>
<dbReference type="OrthoDB" id="9034619at2759"/>
<dbReference type="PRINTS" id="PR02107">
    <property type="entry name" value="INOS145TPRIP"/>
</dbReference>
<evidence type="ECO:0000256" key="2">
    <source>
        <dbReference type="ARBA" id="ARBA00005554"/>
    </source>
</evidence>
<dbReference type="InterPro" id="IPR046906">
    <property type="entry name" value="Mab-21_HhH/H2TH-like"/>
</dbReference>
<dbReference type="Gene3D" id="1.10.1410.40">
    <property type="match status" value="1"/>
</dbReference>
<proteinExistence type="inferred from homology"/>
<dbReference type="EMBL" id="WBMX01028911">
    <property type="protein sequence ID" value="NXC23251.1"/>
    <property type="molecule type" value="Genomic_DNA"/>
</dbReference>
<dbReference type="PANTHER" id="PTHR10656:SF40">
    <property type="entry name" value="INOSITOL 1,4,5-TRISPHOSPHATE RECEPTOR-INTERACTING PROTEIN-LIKE 1"/>
    <property type="match status" value="1"/>
</dbReference>
<keyword evidence="6" id="KW-0472">Membrane</keyword>
<feature type="non-terminal residue" evidence="8">
    <location>
        <position position="1"/>
    </location>
</feature>
<organism evidence="8 9">
    <name type="scientific">Corythaeola cristata</name>
    <name type="common">Great blue turaco</name>
    <dbReference type="NCBI Taxonomy" id="103954"/>
    <lineage>
        <taxon>Eukaryota</taxon>
        <taxon>Metazoa</taxon>
        <taxon>Chordata</taxon>
        <taxon>Craniata</taxon>
        <taxon>Vertebrata</taxon>
        <taxon>Euteleostomi</taxon>
        <taxon>Archelosauria</taxon>
        <taxon>Archosauria</taxon>
        <taxon>Dinosauria</taxon>
        <taxon>Saurischia</taxon>
        <taxon>Theropoda</taxon>
        <taxon>Coelurosauria</taxon>
        <taxon>Aves</taxon>
        <taxon>Neognathae</taxon>
        <taxon>Neoaves</taxon>
        <taxon>Otidimorphae</taxon>
        <taxon>Musophagiformes</taxon>
        <taxon>Musophagidae</taxon>
        <taxon>Corythaeola</taxon>
    </lineage>
</organism>
<dbReference type="InterPro" id="IPR026250">
    <property type="entry name" value="ITPRIP-like"/>
</dbReference>
<comment type="caution">
    <text evidence="8">The sequence shown here is derived from an EMBL/GenBank/DDBJ whole genome shotgun (WGS) entry which is preliminary data.</text>
</comment>
<gene>
    <name evidence="8" type="primary">Itpripl1_8</name>
    <name evidence="8" type="ORF">CORCRI_R04180</name>
</gene>
<dbReference type="GO" id="GO:0016020">
    <property type="term" value="C:membrane"/>
    <property type="evidence" value="ECO:0007669"/>
    <property type="project" value="UniProtKB-SubCell"/>
</dbReference>
<name>A0A851M0V4_CORCR</name>
<evidence type="ECO:0000256" key="1">
    <source>
        <dbReference type="ARBA" id="ARBA00004479"/>
    </source>
</evidence>
<feature type="non-terminal residue" evidence="8">
    <location>
        <position position="344"/>
    </location>
</feature>
<keyword evidence="3" id="KW-0812">Transmembrane</keyword>
<accession>A0A851M0V4</accession>
<keyword evidence="9" id="KW-1185">Reference proteome</keyword>
<evidence type="ECO:0000256" key="3">
    <source>
        <dbReference type="ARBA" id="ARBA00022692"/>
    </source>
</evidence>
<reference evidence="8" key="1">
    <citation type="submission" date="2019-09" db="EMBL/GenBank/DDBJ databases">
        <title>Bird 10,000 Genomes (B10K) Project - Family phase.</title>
        <authorList>
            <person name="Zhang G."/>
        </authorList>
    </citation>
    <scope>NUCLEOTIDE SEQUENCE</scope>
    <source>
        <strain evidence="8">B10K-CU-031-40</strain>
    </source>
</reference>
<comment type="subcellular location">
    <subcellularLocation>
        <location evidence="1">Membrane</location>
        <topology evidence="1">Single-pass type I membrane protein</topology>
    </subcellularLocation>
</comment>
<evidence type="ECO:0000256" key="4">
    <source>
        <dbReference type="ARBA" id="ARBA00022729"/>
    </source>
</evidence>
<comment type="similarity">
    <text evidence="2">Belongs to the ITPRIP family.</text>
</comment>
<dbReference type="SMART" id="SM01265">
    <property type="entry name" value="Mab-21"/>
    <property type="match status" value="1"/>
</dbReference>
<evidence type="ECO:0000259" key="7">
    <source>
        <dbReference type="Pfam" id="PF20266"/>
    </source>
</evidence>
<dbReference type="PANTHER" id="PTHR10656">
    <property type="entry name" value="CELL FATE DETERMINING PROTEIN MAB21-RELATED"/>
    <property type="match status" value="1"/>
</dbReference>
<protein>
    <submittedName>
        <fullName evidence="8">IPIL1 protein</fullName>
    </submittedName>
</protein>
<dbReference type="AlphaFoldDB" id="A0A851M0V4"/>
<evidence type="ECO:0000313" key="8">
    <source>
        <dbReference type="EMBL" id="NXC23251.1"/>
    </source>
</evidence>
<sequence length="344" mass="39421">MVYNLVDTFIFYSRNLLPNSFLPVLQLPIGVGSAFEGWSPHEEDRIYHLLVPLKPPHGHAFHPELLDAGVGPARNFCIRVEPLCTCTDEQLAEKMLCFLHQPEEELRRNQEPSLRDTLCTGSYLDVHKTARWFHQLVKASWARSPLSSQWHMTLLPSSCSCRFQLAKDKTKRLNIELMFGVRQGFSDIFLSSESTADIFTPSTMWLESYAVAEAAFFRHVATRAPQNSCHLKCLQVCARILVGSAFSTYTLKTVVMHLLTILPVSCWRERDLVPRLQDIMWFLCHCVENKCLNHYFFSNGNVPSEVVLPLALRTAEPLNLFQRLAQDPDAHAEALREFMDLQDR</sequence>
<feature type="domain" description="Mab-21-like HhH/H2TH-like" evidence="7">
    <location>
        <begin position="244"/>
        <end position="301"/>
    </location>
</feature>